<dbReference type="RefSeq" id="WP_207690296.1">
    <property type="nucleotide sequence ID" value="NZ_CP061799.1"/>
</dbReference>
<dbReference type="AlphaFoldDB" id="A0A975B433"/>
<gene>
    <name evidence="1" type="ORF">dnl_06590</name>
</gene>
<evidence type="ECO:0008006" key="3">
    <source>
        <dbReference type="Google" id="ProtNLM"/>
    </source>
</evidence>
<sequence length="243" mass="28042">MTLLAHCDTKRVEESVVLNAPVIDGTNTWNPVHHSELILSLEKSIHNAGMTISKRDYSLSANSMRMFGLWTLDKADSSMAYSIGIRNSMDKSMAIGITAGTKVFVCDNLAFSGDFIQFRKHTKNVLEELDMLCTNAVHQMTHNLKEFADWHRKLRTYLVIRERAELLTFQAMNMGVINPSQFRKFYSLYFDENSPYGDRKDLYGWHEAVTHLLREKNLFSNHARNRGLNRICNSYMLSYRGFV</sequence>
<dbReference type="Proteomes" id="UP000663720">
    <property type="component" value="Chromosome"/>
</dbReference>
<dbReference type="EMBL" id="CP061799">
    <property type="protein sequence ID" value="QTA78437.1"/>
    <property type="molecule type" value="Genomic_DNA"/>
</dbReference>
<organism evidence="1 2">
    <name type="scientific">Desulfonema limicola</name>
    <dbReference type="NCBI Taxonomy" id="45656"/>
    <lineage>
        <taxon>Bacteria</taxon>
        <taxon>Pseudomonadati</taxon>
        <taxon>Thermodesulfobacteriota</taxon>
        <taxon>Desulfobacteria</taxon>
        <taxon>Desulfobacterales</taxon>
        <taxon>Desulfococcaceae</taxon>
        <taxon>Desulfonema</taxon>
    </lineage>
</organism>
<dbReference type="KEGG" id="dli:dnl_06590"/>
<accession>A0A975B433</accession>
<evidence type="ECO:0000313" key="2">
    <source>
        <dbReference type="Proteomes" id="UP000663720"/>
    </source>
</evidence>
<name>A0A975B433_9BACT</name>
<proteinExistence type="predicted"/>
<reference evidence="1" key="1">
    <citation type="journal article" date="2021" name="Microb. Physiol.">
        <title>Proteogenomic Insights into the Physiology of Marine, Sulfate-Reducing, Filamentous Desulfonema limicola and Desulfonema magnum.</title>
        <authorList>
            <person name="Schnaars V."/>
            <person name="Wohlbrand L."/>
            <person name="Scheve S."/>
            <person name="Hinrichs C."/>
            <person name="Reinhardt R."/>
            <person name="Rabus R."/>
        </authorList>
    </citation>
    <scope>NUCLEOTIDE SEQUENCE</scope>
    <source>
        <strain evidence="1">5ac10</strain>
    </source>
</reference>
<keyword evidence="2" id="KW-1185">Reference proteome</keyword>
<evidence type="ECO:0000313" key="1">
    <source>
        <dbReference type="EMBL" id="QTA78437.1"/>
    </source>
</evidence>
<protein>
    <recommendedName>
        <fullName evidence="3">DUF932 domain-containing protein</fullName>
    </recommendedName>
</protein>